<sequence length="93" mass="9941">MPAALRLHLAWRLGLLLCLLSLSGVAAPPTTSLPARVVPGIMESTRAKVLAALARGDIVGAIAAYEAHVGRRAPEWLRALQTAYSTKNQDEVR</sequence>
<keyword evidence="3" id="KW-1185">Reference proteome</keyword>
<gene>
    <name evidence="2" type="ORF">SYV04_27715</name>
</gene>
<evidence type="ECO:0000256" key="1">
    <source>
        <dbReference type="SAM" id="SignalP"/>
    </source>
</evidence>
<dbReference type="Proteomes" id="UP001291309">
    <property type="component" value="Unassembled WGS sequence"/>
</dbReference>
<proteinExistence type="predicted"/>
<accession>A0ABU5HDN4</accession>
<reference evidence="2 3" key="1">
    <citation type="submission" date="2023-12" db="EMBL/GenBank/DDBJ databases">
        <title>the genome sequence of Hyalangium sp. s54d21.</title>
        <authorList>
            <person name="Zhang X."/>
        </authorList>
    </citation>
    <scope>NUCLEOTIDE SEQUENCE [LARGE SCALE GENOMIC DNA]</scope>
    <source>
        <strain evidence="3">s54d21</strain>
    </source>
</reference>
<keyword evidence="1" id="KW-0732">Signal</keyword>
<feature type="signal peptide" evidence="1">
    <location>
        <begin position="1"/>
        <end position="26"/>
    </location>
</feature>
<dbReference type="EMBL" id="JAXIVS010000010">
    <property type="protein sequence ID" value="MDY7230215.1"/>
    <property type="molecule type" value="Genomic_DNA"/>
</dbReference>
<protein>
    <submittedName>
        <fullName evidence="2">Uncharacterized protein</fullName>
    </submittedName>
</protein>
<evidence type="ECO:0000313" key="2">
    <source>
        <dbReference type="EMBL" id="MDY7230215.1"/>
    </source>
</evidence>
<feature type="chain" id="PRO_5046629951" evidence="1">
    <location>
        <begin position="27"/>
        <end position="93"/>
    </location>
</feature>
<comment type="caution">
    <text evidence="2">The sequence shown here is derived from an EMBL/GenBank/DDBJ whole genome shotgun (WGS) entry which is preliminary data.</text>
</comment>
<organism evidence="2 3">
    <name type="scientific">Hyalangium rubrum</name>
    <dbReference type="NCBI Taxonomy" id="3103134"/>
    <lineage>
        <taxon>Bacteria</taxon>
        <taxon>Pseudomonadati</taxon>
        <taxon>Myxococcota</taxon>
        <taxon>Myxococcia</taxon>
        <taxon>Myxococcales</taxon>
        <taxon>Cystobacterineae</taxon>
        <taxon>Archangiaceae</taxon>
        <taxon>Hyalangium</taxon>
    </lineage>
</organism>
<evidence type="ECO:0000313" key="3">
    <source>
        <dbReference type="Proteomes" id="UP001291309"/>
    </source>
</evidence>
<dbReference type="RefSeq" id="WP_321548936.1">
    <property type="nucleotide sequence ID" value="NZ_JAXIVS010000010.1"/>
</dbReference>
<name>A0ABU5HDN4_9BACT</name>